<evidence type="ECO:0000256" key="10">
    <source>
        <dbReference type="PROSITE-ProRule" id="PRU01198"/>
    </source>
</evidence>
<keyword evidence="14" id="KW-1185">Reference proteome</keyword>
<feature type="domain" description="KARI N-terminal Rossmann" evidence="11">
    <location>
        <begin position="1"/>
        <end position="181"/>
    </location>
</feature>
<comment type="pathway">
    <text evidence="2 9">Amino-acid biosynthesis; L-isoleucine biosynthesis; L-isoleucine from 2-oxobutanoate: step 2/4.</text>
</comment>
<gene>
    <name evidence="9 13" type="primary">ilvC</name>
    <name evidence="13" type="ORF">JF922_12835</name>
</gene>
<keyword evidence="9" id="KW-0521">NADP</keyword>
<accession>A0A934N9R4</accession>
<dbReference type="NCBIfam" id="TIGR00465">
    <property type="entry name" value="ilvC"/>
    <property type="match status" value="1"/>
</dbReference>
<dbReference type="GO" id="GO:0004455">
    <property type="term" value="F:ketol-acid reductoisomerase activity"/>
    <property type="evidence" value="ECO:0007669"/>
    <property type="project" value="UniProtKB-UniRule"/>
</dbReference>
<dbReference type="PROSITE" id="PS51851">
    <property type="entry name" value="KARI_C"/>
    <property type="match status" value="1"/>
</dbReference>
<dbReference type="NCBIfam" id="NF009940">
    <property type="entry name" value="PRK13403.1"/>
    <property type="match status" value="1"/>
</dbReference>
<dbReference type="PANTHER" id="PTHR21371:SF1">
    <property type="entry name" value="KETOL-ACID REDUCTOISOMERASE, MITOCHONDRIAL"/>
    <property type="match status" value="1"/>
</dbReference>
<dbReference type="InterPro" id="IPR036291">
    <property type="entry name" value="NAD(P)-bd_dom_sf"/>
</dbReference>
<keyword evidence="4 9" id="KW-0028">Amino-acid biosynthesis</keyword>
<dbReference type="GO" id="GO:0009099">
    <property type="term" value="P:L-valine biosynthetic process"/>
    <property type="evidence" value="ECO:0007669"/>
    <property type="project" value="UniProtKB-UniRule"/>
</dbReference>
<evidence type="ECO:0000313" key="13">
    <source>
        <dbReference type="EMBL" id="MBJ7598954.1"/>
    </source>
</evidence>
<keyword evidence="8 9" id="KW-0100">Branched-chain amino acid biosynthesis</keyword>
<feature type="binding site" evidence="9">
    <location>
        <position position="133"/>
    </location>
    <ligand>
        <name>NADP(+)</name>
        <dbReference type="ChEBI" id="CHEBI:58349"/>
    </ligand>
</feature>
<proteinExistence type="inferred from homology"/>
<organism evidence="13 14">
    <name type="scientific">Candidatus Nephthysia bennettiae</name>
    <dbReference type="NCBI Taxonomy" id="3127016"/>
    <lineage>
        <taxon>Bacteria</taxon>
        <taxon>Bacillati</taxon>
        <taxon>Candidatus Dormiibacterota</taxon>
        <taxon>Candidatus Dormibacteria</taxon>
        <taxon>Candidatus Dormibacterales</taxon>
        <taxon>Candidatus Dormibacteraceae</taxon>
        <taxon>Candidatus Nephthysia</taxon>
    </lineage>
</organism>
<feature type="binding site" evidence="9">
    <location>
        <begin position="24"/>
        <end position="27"/>
    </location>
    <ligand>
        <name>NADP(+)</name>
        <dbReference type="ChEBI" id="CHEBI:58349"/>
    </ligand>
</feature>
<dbReference type="PANTHER" id="PTHR21371">
    <property type="entry name" value="KETOL-ACID REDUCTOISOMERASE, MITOCHONDRIAL"/>
    <property type="match status" value="1"/>
</dbReference>
<evidence type="ECO:0000256" key="3">
    <source>
        <dbReference type="ARBA" id="ARBA00010318"/>
    </source>
</evidence>
<dbReference type="InterPro" id="IPR008927">
    <property type="entry name" value="6-PGluconate_DH-like_C_sf"/>
</dbReference>
<dbReference type="SUPFAM" id="SSF51735">
    <property type="entry name" value="NAD(P)-binding Rossmann-fold domains"/>
    <property type="match status" value="1"/>
</dbReference>
<dbReference type="PROSITE" id="PS51850">
    <property type="entry name" value="KARI_N"/>
    <property type="match status" value="1"/>
</dbReference>
<keyword evidence="7 9" id="KW-0560">Oxidoreductase</keyword>
<dbReference type="AlphaFoldDB" id="A0A934N9R4"/>
<dbReference type="RefSeq" id="WP_338202225.1">
    <property type="nucleotide sequence ID" value="NZ_JAEKNR010000136.1"/>
</dbReference>
<evidence type="ECO:0000256" key="5">
    <source>
        <dbReference type="ARBA" id="ARBA00022723"/>
    </source>
</evidence>
<protein>
    <recommendedName>
        <fullName evidence="9">Ketol-acid reductoisomerase (NADP(+))</fullName>
        <shortName evidence="9">KARI</shortName>
        <ecNumber evidence="9">1.1.1.86</ecNumber>
    </recommendedName>
    <alternativeName>
        <fullName evidence="9">Acetohydroxy-acid isomeroreductase</fullName>
        <shortName evidence="9">AHIR</shortName>
    </alternativeName>
    <alternativeName>
        <fullName evidence="9">Alpha-keto-beta-hydroxylacyl reductoisomerase</fullName>
    </alternativeName>
</protein>
<feature type="binding site" evidence="9 10">
    <location>
        <position position="251"/>
    </location>
    <ligand>
        <name>substrate</name>
    </ligand>
</feature>
<dbReference type="InterPro" id="IPR013023">
    <property type="entry name" value="KARI"/>
</dbReference>
<feature type="binding site" evidence="9">
    <location>
        <position position="50"/>
    </location>
    <ligand>
        <name>NADP(+)</name>
        <dbReference type="ChEBI" id="CHEBI:58349"/>
    </ligand>
</feature>
<dbReference type="Gene3D" id="3.40.50.720">
    <property type="entry name" value="NAD(P)-binding Rossmann-like Domain"/>
    <property type="match status" value="1"/>
</dbReference>
<evidence type="ECO:0000313" key="14">
    <source>
        <dbReference type="Proteomes" id="UP000612893"/>
    </source>
</evidence>
<feature type="binding site" evidence="9">
    <location>
        <position position="52"/>
    </location>
    <ligand>
        <name>NADP(+)</name>
        <dbReference type="ChEBI" id="CHEBI:58349"/>
    </ligand>
</feature>
<comment type="pathway">
    <text evidence="1 9">Amino-acid biosynthesis; L-valine biosynthesis; L-valine from pyruvate: step 2/4.</text>
</comment>
<comment type="cofactor">
    <cofactor evidence="9">
        <name>Mg(2+)</name>
        <dbReference type="ChEBI" id="CHEBI:18420"/>
    </cofactor>
    <text evidence="9">Binds 2 magnesium ions per subunit.</text>
</comment>
<dbReference type="GO" id="GO:0000287">
    <property type="term" value="F:magnesium ion binding"/>
    <property type="evidence" value="ECO:0007669"/>
    <property type="project" value="UniProtKB-UniRule"/>
</dbReference>
<comment type="caution">
    <text evidence="9">Lacks conserved residue(s) required for the propagation of feature annotation.</text>
</comment>
<feature type="active site" evidence="9">
    <location>
        <position position="107"/>
    </location>
</feature>
<dbReference type="EC" id="1.1.1.86" evidence="9"/>
<dbReference type="NCBIfam" id="NF004017">
    <property type="entry name" value="PRK05479.1"/>
    <property type="match status" value="1"/>
</dbReference>
<evidence type="ECO:0000256" key="1">
    <source>
        <dbReference type="ARBA" id="ARBA00004864"/>
    </source>
</evidence>
<evidence type="ECO:0000256" key="8">
    <source>
        <dbReference type="ARBA" id="ARBA00023304"/>
    </source>
</evidence>
<comment type="similarity">
    <text evidence="3 9 10">Belongs to the ketol-acid reductoisomerase family.</text>
</comment>
<dbReference type="Pfam" id="PF01450">
    <property type="entry name" value="KARI_C"/>
    <property type="match status" value="1"/>
</dbReference>
<dbReference type="SUPFAM" id="SSF48179">
    <property type="entry name" value="6-phosphogluconate dehydrogenase C-terminal domain-like"/>
    <property type="match status" value="1"/>
</dbReference>
<keyword evidence="6 9" id="KW-0460">Magnesium</keyword>
<feature type="domain" description="KARI C-terminal knotted" evidence="12">
    <location>
        <begin position="182"/>
        <end position="327"/>
    </location>
</feature>
<dbReference type="FunFam" id="3.40.50.720:FF:000023">
    <property type="entry name" value="Ketol-acid reductoisomerase (NADP(+))"/>
    <property type="match status" value="1"/>
</dbReference>
<reference evidence="13" key="1">
    <citation type="submission" date="2020-10" db="EMBL/GenBank/DDBJ databases">
        <title>Ca. Dormibacterota MAGs.</title>
        <authorList>
            <person name="Montgomery K."/>
        </authorList>
    </citation>
    <scope>NUCLEOTIDE SEQUENCE [LARGE SCALE GENOMIC DNA]</scope>
    <source>
        <strain evidence="13">SC8812_S17_10</strain>
    </source>
</reference>
<sequence>MTVSIYYDKDCPESLDEKVAILGYGSQGHAHALNLKDSGADVRVGLYPGSRSRTKAERHGLRVLDVPEAVQEADIVTVLTPDVGQARLYRECIEPHLRPGMLLMFAHGFSIHFNQVQPPAEVDVAMIAPKAPGHLVRSTYLEDTGTPALLAIQADATGRARERGMAYAKALGAGRAGILETTFKDETETDLFGEQAVLCGGVSALITAGFETLVEAGYPPEMAYFEVLHEMKLIVDLMYRGGLGFMRYSVSDTAEYGDYVSGPRVVDERVKDSMRQILREIQDGSFAERWIDENGKGRENFLRMRQEHADHELEKVGAELRGMMSWLQPRMADD</sequence>
<evidence type="ECO:0000259" key="11">
    <source>
        <dbReference type="PROSITE" id="PS51850"/>
    </source>
</evidence>
<name>A0A934N9R4_9BACT</name>
<feature type="binding site" evidence="9 10">
    <location>
        <position position="190"/>
    </location>
    <ligand>
        <name>Mg(2+)</name>
        <dbReference type="ChEBI" id="CHEBI:18420"/>
        <label>2</label>
    </ligand>
</feature>
<evidence type="ECO:0000259" key="12">
    <source>
        <dbReference type="PROSITE" id="PS51851"/>
    </source>
</evidence>
<evidence type="ECO:0000256" key="7">
    <source>
        <dbReference type="ARBA" id="ARBA00023002"/>
    </source>
</evidence>
<dbReference type="GO" id="GO:0009097">
    <property type="term" value="P:isoleucine biosynthetic process"/>
    <property type="evidence" value="ECO:0007669"/>
    <property type="project" value="UniProtKB-UniRule"/>
</dbReference>
<comment type="catalytic activity">
    <reaction evidence="9">
        <text>(2R,3R)-2,3-dihydroxy-3-methylpentanoate + NADP(+) = (S)-2-ethyl-2-hydroxy-3-oxobutanoate + NADPH + H(+)</text>
        <dbReference type="Rhea" id="RHEA:13493"/>
        <dbReference type="ChEBI" id="CHEBI:15378"/>
        <dbReference type="ChEBI" id="CHEBI:49256"/>
        <dbReference type="ChEBI" id="CHEBI:49258"/>
        <dbReference type="ChEBI" id="CHEBI:57783"/>
        <dbReference type="ChEBI" id="CHEBI:58349"/>
        <dbReference type="EC" id="1.1.1.86"/>
    </reaction>
</comment>
<dbReference type="Gene3D" id="6.10.240.10">
    <property type="match status" value="1"/>
</dbReference>
<dbReference type="Proteomes" id="UP000612893">
    <property type="component" value="Unassembled WGS sequence"/>
</dbReference>
<evidence type="ECO:0000256" key="2">
    <source>
        <dbReference type="ARBA" id="ARBA00004885"/>
    </source>
</evidence>
<feature type="binding site" evidence="9 10">
    <location>
        <position position="226"/>
    </location>
    <ligand>
        <name>Mg(2+)</name>
        <dbReference type="ChEBI" id="CHEBI:18420"/>
        <label>2</label>
    </ligand>
</feature>
<dbReference type="InterPro" id="IPR013116">
    <property type="entry name" value="KARI_N"/>
</dbReference>
<dbReference type="InterPro" id="IPR014359">
    <property type="entry name" value="KARI_prok"/>
</dbReference>
<dbReference type="HAMAP" id="MF_00435">
    <property type="entry name" value="IlvC"/>
    <property type="match status" value="1"/>
</dbReference>
<feature type="binding site" evidence="9 10">
    <location>
        <position position="230"/>
    </location>
    <ligand>
        <name>Mg(2+)</name>
        <dbReference type="ChEBI" id="CHEBI:18420"/>
        <label>2</label>
    </ligand>
</feature>
<feature type="binding site" evidence="9 10">
    <location>
        <position position="194"/>
    </location>
    <ligand>
        <name>Mg(2+)</name>
        <dbReference type="ChEBI" id="CHEBI:18420"/>
        <label>1</label>
    </ligand>
</feature>
<evidence type="ECO:0000256" key="9">
    <source>
        <dbReference type="HAMAP-Rule" id="MF_00435"/>
    </source>
</evidence>
<dbReference type="EMBL" id="JAEKNR010000136">
    <property type="protein sequence ID" value="MBJ7598954.1"/>
    <property type="molecule type" value="Genomic_DNA"/>
</dbReference>
<feature type="binding site" evidence="9 10">
    <location>
        <position position="190"/>
    </location>
    <ligand>
        <name>Mg(2+)</name>
        <dbReference type="ChEBI" id="CHEBI:18420"/>
        <label>1</label>
    </ligand>
</feature>
<keyword evidence="5 9" id="KW-0479">Metal-binding</keyword>
<comment type="catalytic activity">
    <reaction evidence="9">
        <text>(2R)-2,3-dihydroxy-3-methylbutanoate + NADP(+) = (2S)-2-acetolactate + NADPH + H(+)</text>
        <dbReference type="Rhea" id="RHEA:22068"/>
        <dbReference type="ChEBI" id="CHEBI:15378"/>
        <dbReference type="ChEBI" id="CHEBI:49072"/>
        <dbReference type="ChEBI" id="CHEBI:57783"/>
        <dbReference type="ChEBI" id="CHEBI:58349"/>
        <dbReference type="ChEBI" id="CHEBI:58476"/>
        <dbReference type="EC" id="1.1.1.86"/>
    </reaction>
</comment>
<evidence type="ECO:0000256" key="4">
    <source>
        <dbReference type="ARBA" id="ARBA00022605"/>
    </source>
</evidence>
<dbReference type="InterPro" id="IPR000506">
    <property type="entry name" value="KARI_C"/>
</dbReference>
<comment type="function">
    <text evidence="9">Involved in the biosynthesis of branched-chain amino acids (BCAA). Catalyzes an alkyl-migration followed by a ketol-acid reduction of (S)-2-acetolactate (S2AL) to yield (R)-2,3-dihydroxy-isovalerate. In the isomerase reaction, S2AL is rearranged via a Mg-dependent methyl migration to produce 3-hydroxy-3-methyl-2-ketobutyrate (HMKB). In the reductase reaction, this 2-ketoacid undergoes a metal-dependent reduction by NADPH to yield (R)-2,3-dihydroxy-isovalerate.</text>
</comment>
<comment type="caution">
    <text evidence="13">The sequence shown here is derived from an EMBL/GenBank/DDBJ whole genome shotgun (WGS) entry which is preliminary data.</text>
</comment>
<dbReference type="Pfam" id="PF07991">
    <property type="entry name" value="KARI_N"/>
    <property type="match status" value="1"/>
</dbReference>
<dbReference type="PIRSF" id="PIRSF000116">
    <property type="entry name" value="IlvC_gammaproteo"/>
    <property type="match status" value="1"/>
</dbReference>
<evidence type="ECO:0000256" key="6">
    <source>
        <dbReference type="ARBA" id="ARBA00022842"/>
    </source>
</evidence>